<feature type="chain" id="PRO_5042838825" evidence="1">
    <location>
        <begin position="21"/>
        <end position="267"/>
    </location>
</feature>
<keyword evidence="3" id="KW-1185">Reference proteome</keyword>
<protein>
    <submittedName>
        <fullName evidence="2">Uncharacterized protein</fullName>
    </submittedName>
</protein>
<comment type="caution">
    <text evidence="2">The sequence shown here is derived from an EMBL/GenBank/DDBJ whole genome shotgun (WGS) entry which is preliminary data.</text>
</comment>
<proteinExistence type="predicted"/>
<dbReference type="Proteomes" id="UP001203852">
    <property type="component" value="Unassembled WGS sequence"/>
</dbReference>
<feature type="signal peptide" evidence="1">
    <location>
        <begin position="1"/>
        <end position="20"/>
    </location>
</feature>
<dbReference type="InterPro" id="IPR031452">
    <property type="entry name" value="Kre1"/>
</dbReference>
<evidence type="ECO:0000313" key="2">
    <source>
        <dbReference type="EMBL" id="KAI1608063.1"/>
    </source>
</evidence>
<evidence type="ECO:0000313" key="3">
    <source>
        <dbReference type="Proteomes" id="UP001203852"/>
    </source>
</evidence>
<reference evidence="2" key="1">
    <citation type="journal article" date="2022" name="bioRxiv">
        <title>Deciphering the potential niche of two novel black yeast fungi from a biological soil crust based on their genomes, phenotypes, and melanin regulation.</title>
        <authorList>
            <consortium name="DOE Joint Genome Institute"/>
            <person name="Carr E.C."/>
            <person name="Barton Q."/>
            <person name="Grambo S."/>
            <person name="Sullivan M."/>
            <person name="Renfro C.M."/>
            <person name="Kuo A."/>
            <person name="Pangilinan J."/>
            <person name="Lipzen A."/>
            <person name="Keymanesh K."/>
            <person name="Savage E."/>
            <person name="Barry K."/>
            <person name="Grigoriev I.V."/>
            <person name="Riekhof W.R."/>
            <person name="Harris S.S."/>
        </authorList>
    </citation>
    <scope>NUCLEOTIDE SEQUENCE</scope>
    <source>
        <strain evidence="2">JF 03-4F</strain>
    </source>
</reference>
<dbReference type="Pfam" id="PF17056">
    <property type="entry name" value="KRE1"/>
    <property type="match status" value="1"/>
</dbReference>
<gene>
    <name evidence="2" type="ORF">EDD36DRAFT_104449</name>
</gene>
<dbReference type="GO" id="GO:0031505">
    <property type="term" value="P:fungal-type cell wall organization"/>
    <property type="evidence" value="ECO:0007669"/>
    <property type="project" value="InterPro"/>
</dbReference>
<accession>A0AAN6I8E8</accession>
<dbReference type="AlphaFoldDB" id="A0AAN6I8E8"/>
<sequence>MSPIMLKTVLLSTLLATSQAFIPVDIQPLPSDLDTNEWSAVTTLTEGIPSLALTTPTPTPDIQILPVLDANIVPELKRQVTGQDAGATTTAVTQISPVTTYYANSYIDGVQKQVAVVYTQTFAAIPDQWPSYTAGSIGLGTLTGTIGVVKSKRSLPTQMPMGSGAVKMETAEDGNDRLLPWIMNKLVGAAKEEQEKIVETLQEEIEKGRNFVHEEGEGLQSEVKEQEQSAAPVTVLPPNLRNAAPSNAAGVFATMAVVSATVCMAFL</sequence>
<dbReference type="EMBL" id="MU404364">
    <property type="protein sequence ID" value="KAI1608063.1"/>
    <property type="molecule type" value="Genomic_DNA"/>
</dbReference>
<evidence type="ECO:0000256" key="1">
    <source>
        <dbReference type="SAM" id="SignalP"/>
    </source>
</evidence>
<name>A0AAN6I8E8_9EURO</name>
<organism evidence="2 3">
    <name type="scientific">Exophiala viscosa</name>
    <dbReference type="NCBI Taxonomy" id="2486360"/>
    <lineage>
        <taxon>Eukaryota</taxon>
        <taxon>Fungi</taxon>
        <taxon>Dikarya</taxon>
        <taxon>Ascomycota</taxon>
        <taxon>Pezizomycotina</taxon>
        <taxon>Eurotiomycetes</taxon>
        <taxon>Chaetothyriomycetidae</taxon>
        <taxon>Chaetothyriales</taxon>
        <taxon>Herpotrichiellaceae</taxon>
        <taxon>Exophiala</taxon>
    </lineage>
</organism>
<keyword evidence="1" id="KW-0732">Signal</keyword>